<accession>A0A0C9Z9R6</accession>
<dbReference type="EMBL" id="KN835787">
    <property type="protein sequence ID" value="KIK34240.1"/>
    <property type="molecule type" value="Genomic_DNA"/>
</dbReference>
<dbReference type="OrthoDB" id="4062651at2759"/>
<gene>
    <name evidence="1" type="ORF">CY34DRAFT_652512</name>
</gene>
<name>A0A0C9Z9R6_9AGAM</name>
<evidence type="ECO:0000313" key="1">
    <source>
        <dbReference type="EMBL" id="KIK34240.1"/>
    </source>
</evidence>
<organism evidence="1 2">
    <name type="scientific">Suillus luteus UH-Slu-Lm8-n1</name>
    <dbReference type="NCBI Taxonomy" id="930992"/>
    <lineage>
        <taxon>Eukaryota</taxon>
        <taxon>Fungi</taxon>
        <taxon>Dikarya</taxon>
        <taxon>Basidiomycota</taxon>
        <taxon>Agaricomycotina</taxon>
        <taxon>Agaricomycetes</taxon>
        <taxon>Agaricomycetidae</taxon>
        <taxon>Boletales</taxon>
        <taxon>Suillineae</taxon>
        <taxon>Suillaceae</taxon>
        <taxon>Suillus</taxon>
    </lineage>
</organism>
<evidence type="ECO:0000313" key="2">
    <source>
        <dbReference type="Proteomes" id="UP000054485"/>
    </source>
</evidence>
<dbReference type="Proteomes" id="UP000054485">
    <property type="component" value="Unassembled WGS sequence"/>
</dbReference>
<protein>
    <submittedName>
        <fullName evidence="1">Uncharacterized protein</fullName>
    </submittedName>
</protein>
<reference evidence="1 2" key="1">
    <citation type="submission" date="2014-04" db="EMBL/GenBank/DDBJ databases">
        <authorList>
            <consortium name="DOE Joint Genome Institute"/>
            <person name="Kuo A."/>
            <person name="Ruytinx J."/>
            <person name="Rineau F."/>
            <person name="Colpaert J."/>
            <person name="Kohler A."/>
            <person name="Nagy L.G."/>
            <person name="Floudas D."/>
            <person name="Copeland A."/>
            <person name="Barry K.W."/>
            <person name="Cichocki N."/>
            <person name="Veneault-Fourrey C."/>
            <person name="LaButti K."/>
            <person name="Lindquist E.A."/>
            <person name="Lipzen A."/>
            <person name="Lundell T."/>
            <person name="Morin E."/>
            <person name="Murat C."/>
            <person name="Sun H."/>
            <person name="Tunlid A."/>
            <person name="Henrissat B."/>
            <person name="Grigoriev I.V."/>
            <person name="Hibbett D.S."/>
            <person name="Martin F."/>
            <person name="Nordberg H.P."/>
            <person name="Cantor M.N."/>
            <person name="Hua S.X."/>
        </authorList>
    </citation>
    <scope>NUCLEOTIDE SEQUENCE [LARGE SCALE GENOMIC DNA]</scope>
    <source>
        <strain evidence="1 2">UH-Slu-Lm8-n1</strain>
    </source>
</reference>
<dbReference type="HOGENOM" id="CLU_1950240_0_0_1"/>
<proteinExistence type="predicted"/>
<reference evidence="2" key="2">
    <citation type="submission" date="2015-01" db="EMBL/GenBank/DDBJ databases">
        <title>Evolutionary Origins and Diversification of the Mycorrhizal Mutualists.</title>
        <authorList>
            <consortium name="DOE Joint Genome Institute"/>
            <consortium name="Mycorrhizal Genomics Consortium"/>
            <person name="Kohler A."/>
            <person name="Kuo A."/>
            <person name="Nagy L.G."/>
            <person name="Floudas D."/>
            <person name="Copeland A."/>
            <person name="Barry K.W."/>
            <person name="Cichocki N."/>
            <person name="Veneault-Fourrey C."/>
            <person name="LaButti K."/>
            <person name="Lindquist E.A."/>
            <person name="Lipzen A."/>
            <person name="Lundell T."/>
            <person name="Morin E."/>
            <person name="Murat C."/>
            <person name="Riley R."/>
            <person name="Ohm R."/>
            <person name="Sun H."/>
            <person name="Tunlid A."/>
            <person name="Henrissat B."/>
            <person name="Grigoriev I.V."/>
            <person name="Hibbett D.S."/>
            <person name="Martin F."/>
        </authorList>
    </citation>
    <scope>NUCLEOTIDE SEQUENCE [LARGE SCALE GENOMIC DNA]</scope>
    <source>
        <strain evidence="2">UH-Slu-Lm8-n1</strain>
    </source>
</reference>
<keyword evidence="2" id="KW-1185">Reference proteome</keyword>
<sequence length="129" mass="15066">MPAALRNLSQTVYLISTFKLPFFTGRDKHLRRQHCPRTHCIRTFPQTTFQASAKYNMENSPFLRRVDMLNYRFYSEQDGREPAAERRRTSFSTDSFITRCITKSPICLIPVCFVFHKAITKASSPKSHD</sequence>
<dbReference type="InParanoid" id="A0A0C9Z9R6"/>
<dbReference type="AlphaFoldDB" id="A0A0C9Z9R6"/>